<gene>
    <name evidence="2" type="ORF">PEDI_31210</name>
</gene>
<accession>A0AAN4W0C8</accession>
<keyword evidence="3" id="KW-1185">Reference proteome</keyword>
<evidence type="ECO:0000313" key="3">
    <source>
        <dbReference type="Proteomes" id="UP001310022"/>
    </source>
</evidence>
<proteinExistence type="predicted"/>
<protein>
    <recommendedName>
        <fullName evidence="4">Lipocalin-like domain-containing protein</fullName>
    </recommendedName>
</protein>
<dbReference type="EMBL" id="BQKE01000002">
    <property type="protein sequence ID" value="GJM62569.1"/>
    <property type="molecule type" value="Genomic_DNA"/>
</dbReference>
<feature type="signal peptide" evidence="1">
    <location>
        <begin position="1"/>
        <end position="20"/>
    </location>
</feature>
<evidence type="ECO:0008006" key="4">
    <source>
        <dbReference type="Google" id="ProtNLM"/>
    </source>
</evidence>
<organism evidence="2 3">
    <name type="scientific">Persicobacter diffluens</name>
    <dbReference type="NCBI Taxonomy" id="981"/>
    <lineage>
        <taxon>Bacteria</taxon>
        <taxon>Pseudomonadati</taxon>
        <taxon>Bacteroidota</taxon>
        <taxon>Cytophagia</taxon>
        <taxon>Cytophagales</taxon>
        <taxon>Persicobacteraceae</taxon>
        <taxon>Persicobacter</taxon>
    </lineage>
</organism>
<feature type="chain" id="PRO_5042910228" description="Lipocalin-like domain-containing protein" evidence="1">
    <location>
        <begin position="21"/>
        <end position="223"/>
    </location>
</feature>
<keyword evidence="1" id="KW-0732">Signal</keyword>
<name>A0AAN4W0C8_9BACT</name>
<dbReference type="RefSeq" id="WP_338237837.1">
    <property type="nucleotide sequence ID" value="NZ_BQKE01000002.1"/>
</dbReference>
<comment type="caution">
    <text evidence="2">The sequence shown here is derived from an EMBL/GenBank/DDBJ whole genome shotgun (WGS) entry which is preliminary data.</text>
</comment>
<sequence>MQVKVLVILMMALVYFNASAQSLIGRWEVEKVLVGKEEMTPVRKWVEFKKDRTFVGGNGGIINGGGIYQFDVASHKLLLEDELAIKDEFGPFEVNFLNDRMEWKRQEEGMQVKVFLRKAVGRLQAPWDLLLGLWILEGDPESGGLEELYFRWDHFYKGKRNGERLYGYWVIHAHKLELVLVEKTEGLEERVYELEVSQKEMTLSWEEEGQRFKAVYQRATSFP</sequence>
<evidence type="ECO:0000256" key="1">
    <source>
        <dbReference type="SAM" id="SignalP"/>
    </source>
</evidence>
<reference evidence="2 3" key="1">
    <citation type="submission" date="2021-12" db="EMBL/GenBank/DDBJ databases">
        <title>Genome sequencing of bacteria with rrn-lacking chromosome and rrn-plasmid.</title>
        <authorList>
            <person name="Anda M."/>
            <person name="Iwasaki W."/>
        </authorList>
    </citation>
    <scope>NUCLEOTIDE SEQUENCE [LARGE SCALE GENOMIC DNA]</scope>
    <source>
        <strain evidence="2 3">NBRC 15940</strain>
    </source>
</reference>
<evidence type="ECO:0000313" key="2">
    <source>
        <dbReference type="EMBL" id="GJM62569.1"/>
    </source>
</evidence>
<dbReference type="AlphaFoldDB" id="A0AAN4W0C8"/>
<dbReference type="Proteomes" id="UP001310022">
    <property type="component" value="Unassembled WGS sequence"/>
</dbReference>